<evidence type="ECO:0000313" key="1">
    <source>
        <dbReference type="EMBL" id="CAB4294935.1"/>
    </source>
</evidence>
<dbReference type="OrthoDB" id="1838814at2759"/>
<reference evidence="2" key="1">
    <citation type="journal article" date="2020" name="Genome Biol.">
        <title>Gamete binning: chromosome-level and haplotype-resolved genome assembly enabled by high-throughput single-cell sequencing of gamete genomes.</title>
        <authorList>
            <person name="Campoy J.A."/>
            <person name="Sun H."/>
            <person name="Goel M."/>
            <person name="Jiao W.-B."/>
            <person name="Folz-Donahue K."/>
            <person name="Wang N."/>
            <person name="Rubio M."/>
            <person name="Liu C."/>
            <person name="Kukat C."/>
            <person name="Ruiz D."/>
            <person name="Huettel B."/>
            <person name="Schneeberger K."/>
        </authorList>
    </citation>
    <scope>NUCLEOTIDE SEQUENCE [LARGE SCALE GENOMIC DNA]</scope>
    <source>
        <strain evidence="2">cv. Rojo Pasion</strain>
    </source>
</reference>
<evidence type="ECO:0000313" key="2">
    <source>
        <dbReference type="Proteomes" id="UP000507245"/>
    </source>
</evidence>
<dbReference type="EMBL" id="CAEKKB010000001">
    <property type="protein sequence ID" value="CAB4294935.1"/>
    <property type="molecule type" value="Genomic_DNA"/>
</dbReference>
<accession>A0A6J5W4Z7</accession>
<dbReference type="AlphaFoldDB" id="A0A6J5W4Z7"/>
<dbReference type="Proteomes" id="UP000507245">
    <property type="component" value="Unassembled WGS sequence"/>
</dbReference>
<gene>
    <name evidence="1" type="ORF">ORAREDHAP_LOCUS6107</name>
</gene>
<organism evidence="1 2">
    <name type="scientific">Prunus armeniaca</name>
    <name type="common">Apricot</name>
    <name type="synonym">Armeniaca vulgaris</name>
    <dbReference type="NCBI Taxonomy" id="36596"/>
    <lineage>
        <taxon>Eukaryota</taxon>
        <taxon>Viridiplantae</taxon>
        <taxon>Streptophyta</taxon>
        <taxon>Embryophyta</taxon>
        <taxon>Tracheophyta</taxon>
        <taxon>Spermatophyta</taxon>
        <taxon>Magnoliopsida</taxon>
        <taxon>eudicotyledons</taxon>
        <taxon>Gunneridae</taxon>
        <taxon>Pentapetalae</taxon>
        <taxon>rosids</taxon>
        <taxon>fabids</taxon>
        <taxon>Rosales</taxon>
        <taxon>Rosaceae</taxon>
        <taxon>Amygdaloideae</taxon>
        <taxon>Amygdaleae</taxon>
        <taxon>Prunus</taxon>
    </lineage>
</organism>
<sequence length="147" mass="16510">MASPSDTNWYLEDSGATHHMTTDACSMPPHSPPRHNDQVIVGNGESLHKQLLYIAKFTRGNLGPCEDGLYPIPPVLASIIFTGSKFALAYLFASSSLWHHRLGHPSNHVLRIFRVMGEENLIYFINFVLEKNASIVINLKWVALYFS</sequence>
<keyword evidence="2" id="KW-1185">Reference proteome</keyword>
<proteinExistence type="predicted"/>
<evidence type="ECO:0008006" key="3">
    <source>
        <dbReference type="Google" id="ProtNLM"/>
    </source>
</evidence>
<protein>
    <recommendedName>
        <fullName evidence="3">GAG-pre-integrase domain-containing protein</fullName>
    </recommendedName>
</protein>
<name>A0A6J5W4Z7_PRUAR</name>